<proteinExistence type="predicted"/>
<organism evidence="1">
    <name type="scientific">marine sediment metagenome</name>
    <dbReference type="NCBI Taxonomy" id="412755"/>
    <lineage>
        <taxon>unclassified sequences</taxon>
        <taxon>metagenomes</taxon>
        <taxon>ecological metagenomes</taxon>
    </lineage>
</organism>
<reference evidence="1" key="1">
    <citation type="journal article" date="2015" name="Nature">
        <title>Complex archaea that bridge the gap between prokaryotes and eukaryotes.</title>
        <authorList>
            <person name="Spang A."/>
            <person name="Saw J.H."/>
            <person name="Jorgensen S.L."/>
            <person name="Zaremba-Niedzwiedzka K."/>
            <person name="Martijn J."/>
            <person name="Lind A.E."/>
            <person name="van Eijk R."/>
            <person name="Schleper C."/>
            <person name="Guy L."/>
            <person name="Ettema T.J."/>
        </authorList>
    </citation>
    <scope>NUCLEOTIDE SEQUENCE</scope>
</reference>
<comment type="caution">
    <text evidence="1">The sequence shown here is derived from an EMBL/GenBank/DDBJ whole genome shotgun (WGS) entry which is preliminary data.</text>
</comment>
<dbReference type="AlphaFoldDB" id="A0A0F8XGB8"/>
<dbReference type="EMBL" id="LAZR01059240">
    <property type="protein sequence ID" value="KKK68217.1"/>
    <property type="molecule type" value="Genomic_DNA"/>
</dbReference>
<evidence type="ECO:0000313" key="1">
    <source>
        <dbReference type="EMBL" id="KKK68217.1"/>
    </source>
</evidence>
<name>A0A0F8XGB8_9ZZZZ</name>
<accession>A0A0F8XGB8</accession>
<gene>
    <name evidence="1" type="ORF">LCGC14_2946270</name>
</gene>
<protein>
    <submittedName>
        <fullName evidence="1">Uncharacterized protein</fullName>
    </submittedName>
</protein>
<sequence length="41" mass="4677">MYVKTTQQNKKCLRCGRYHKVTAIVGSGEIVNGMTEAEYRL</sequence>